<gene>
    <name evidence="1" type="ORF">MSG28_005029</name>
</gene>
<keyword evidence="2" id="KW-1185">Reference proteome</keyword>
<organism evidence="1 2">
    <name type="scientific">Choristoneura fumiferana</name>
    <name type="common">Spruce budworm moth</name>
    <name type="synonym">Archips fumiferana</name>
    <dbReference type="NCBI Taxonomy" id="7141"/>
    <lineage>
        <taxon>Eukaryota</taxon>
        <taxon>Metazoa</taxon>
        <taxon>Ecdysozoa</taxon>
        <taxon>Arthropoda</taxon>
        <taxon>Hexapoda</taxon>
        <taxon>Insecta</taxon>
        <taxon>Pterygota</taxon>
        <taxon>Neoptera</taxon>
        <taxon>Endopterygota</taxon>
        <taxon>Lepidoptera</taxon>
        <taxon>Glossata</taxon>
        <taxon>Ditrysia</taxon>
        <taxon>Tortricoidea</taxon>
        <taxon>Tortricidae</taxon>
        <taxon>Tortricinae</taxon>
        <taxon>Choristoneura</taxon>
    </lineage>
</organism>
<protein>
    <submittedName>
        <fullName evidence="1">Uncharacterized protein</fullName>
    </submittedName>
</protein>
<comment type="caution">
    <text evidence="1">The sequence shown here is derived from an EMBL/GenBank/DDBJ whole genome shotgun (WGS) entry which is preliminary data.</text>
</comment>
<evidence type="ECO:0000313" key="2">
    <source>
        <dbReference type="Proteomes" id="UP001064048"/>
    </source>
</evidence>
<dbReference type="EMBL" id="CM046108">
    <property type="protein sequence ID" value="KAI8426066.1"/>
    <property type="molecule type" value="Genomic_DNA"/>
</dbReference>
<proteinExistence type="predicted"/>
<dbReference type="Proteomes" id="UP001064048">
    <property type="component" value="Chromosome 8"/>
</dbReference>
<evidence type="ECO:0000313" key="1">
    <source>
        <dbReference type="EMBL" id="KAI8426066.1"/>
    </source>
</evidence>
<sequence length="334" mass="37534">MFYEILIGLCVIALFVWKRIRIAPCEGNENAICTKITNAEEITYPTCEEKTVREKTLPLIREESVPLQKHVAKVLDEARTIEANNNGVVPVPISTTDNVKGEDVNTPSALLMQQRAKVLSNANFKRESPPKERLTEFLEKTILNDDKIQTIIDNLSLNKSESDHEPQILDFNITPLVVKPVKPLLISDRALRLQTSIDNVSDRMKTLNDINLNKTLELERNDCDEDKLQEEKPFLKRLQKQPGFPTGLNFGSVIGELKNKTKNGGLKPVFRKFDADTVDNDSLNAAVDENKKVQIEDHELGNNILADRRNKLETAAQGTIILKGFSCICCGNTD</sequence>
<reference evidence="1 2" key="1">
    <citation type="journal article" date="2022" name="Genome Biol. Evol.">
        <title>The Spruce Budworm Genome: Reconstructing the Evolutionary History of Antifreeze Proteins.</title>
        <authorList>
            <person name="Beliveau C."/>
            <person name="Gagne P."/>
            <person name="Picq S."/>
            <person name="Vernygora O."/>
            <person name="Keeling C.I."/>
            <person name="Pinkney K."/>
            <person name="Doucet D."/>
            <person name="Wen F."/>
            <person name="Johnston J.S."/>
            <person name="Maaroufi H."/>
            <person name="Boyle B."/>
            <person name="Laroche J."/>
            <person name="Dewar K."/>
            <person name="Juretic N."/>
            <person name="Blackburn G."/>
            <person name="Nisole A."/>
            <person name="Brunet B."/>
            <person name="Brandao M."/>
            <person name="Lumley L."/>
            <person name="Duan J."/>
            <person name="Quan G."/>
            <person name="Lucarotti C.J."/>
            <person name="Roe A.D."/>
            <person name="Sperling F.A.H."/>
            <person name="Levesque R.C."/>
            <person name="Cusson M."/>
        </authorList>
    </citation>
    <scope>NUCLEOTIDE SEQUENCE [LARGE SCALE GENOMIC DNA]</scope>
    <source>
        <strain evidence="1">Glfc:IPQL:Cfum</strain>
    </source>
</reference>
<name>A0ACC0JPH6_CHOFU</name>
<accession>A0ACC0JPH6</accession>